<reference evidence="2" key="1">
    <citation type="submission" date="2020-10" db="EMBL/GenBank/DDBJ databases">
        <title>The Whole-Genome Sequence of Metschnikowia persimmonesis, a Novel Endophytic Yeast Species Isolated from Medicinal Plant Diospyros kaki Thumb.</title>
        <authorList>
            <person name="Rahmat E."/>
            <person name="Kang Y."/>
        </authorList>
    </citation>
    <scope>NUCLEOTIDE SEQUENCE</scope>
    <source>
        <strain evidence="2">KIOM G15050</strain>
    </source>
</reference>
<evidence type="ECO:0000313" key="3">
    <source>
        <dbReference type="Proteomes" id="UP000649328"/>
    </source>
</evidence>
<sequence>MALITLATSTMRLCSLAPSVLRMCRDLALLTMRWRPMPISSKNWLTSRREGRIYPAGIDEIINDTSIVGGKEVFNLTDERRTYFNNLLRDLVDEQTQKDVFNLPPGPAATPGAPGTPGASSMPAASTQLQPPRAGADGSGADGSSSGSSSSLSTSAGNQPGATVPTGMPGFPGNASDDDITLSMSSAANGTSLNGTDAAGFNGTNAAGFNGTNATGLNDTDALGSAGLNSTGNGTTTSRNSTGSGAAGRNGTRNDTVSSRTSAAGAARAVQEWTIAGGIAAAALCLLL</sequence>
<keyword evidence="3" id="KW-1185">Reference proteome</keyword>
<dbReference type="AlphaFoldDB" id="A0A8H7L9F5"/>
<name>A0A8H7L9F5_9ASCO</name>
<feature type="compositionally biased region" description="Low complexity" evidence="1">
    <location>
        <begin position="142"/>
        <end position="157"/>
    </location>
</feature>
<feature type="region of interest" description="Disordered" evidence="1">
    <location>
        <begin position="99"/>
        <end position="182"/>
    </location>
</feature>
<proteinExistence type="predicted"/>
<gene>
    <name evidence="2" type="ORF">HF325_005941</name>
</gene>
<feature type="region of interest" description="Disordered" evidence="1">
    <location>
        <begin position="225"/>
        <end position="259"/>
    </location>
</feature>
<feature type="compositionally biased region" description="Low complexity" evidence="1">
    <location>
        <begin position="109"/>
        <end position="127"/>
    </location>
</feature>
<protein>
    <submittedName>
        <fullName evidence="2">Uncharacterized protein</fullName>
    </submittedName>
</protein>
<dbReference type="EMBL" id="JACBPP010000009">
    <property type="protein sequence ID" value="KAF7999265.1"/>
    <property type="molecule type" value="Genomic_DNA"/>
</dbReference>
<dbReference type="Proteomes" id="UP000649328">
    <property type="component" value="Unassembled WGS sequence"/>
</dbReference>
<feature type="compositionally biased region" description="Low complexity" evidence="1">
    <location>
        <begin position="225"/>
        <end position="249"/>
    </location>
</feature>
<evidence type="ECO:0000256" key="1">
    <source>
        <dbReference type="SAM" id="MobiDB-lite"/>
    </source>
</evidence>
<evidence type="ECO:0000313" key="2">
    <source>
        <dbReference type="EMBL" id="KAF7999265.1"/>
    </source>
</evidence>
<accession>A0A8H7L9F5</accession>
<comment type="caution">
    <text evidence="2">The sequence shown here is derived from an EMBL/GenBank/DDBJ whole genome shotgun (WGS) entry which is preliminary data.</text>
</comment>
<organism evidence="2 3">
    <name type="scientific">Metschnikowia pulcherrima</name>
    <dbReference type="NCBI Taxonomy" id="27326"/>
    <lineage>
        <taxon>Eukaryota</taxon>
        <taxon>Fungi</taxon>
        <taxon>Dikarya</taxon>
        <taxon>Ascomycota</taxon>
        <taxon>Saccharomycotina</taxon>
        <taxon>Pichiomycetes</taxon>
        <taxon>Metschnikowiaceae</taxon>
        <taxon>Metschnikowia</taxon>
    </lineage>
</organism>